<keyword evidence="1" id="KW-0732">Signal</keyword>
<dbReference type="AlphaFoldDB" id="A0A919N0P1"/>
<dbReference type="Pfam" id="PF26607">
    <property type="entry name" value="DUF8189"/>
    <property type="match status" value="2"/>
</dbReference>
<evidence type="ECO:0000259" key="2">
    <source>
        <dbReference type="Pfam" id="PF26607"/>
    </source>
</evidence>
<dbReference type="Gene3D" id="2.120.10.70">
    <property type="entry name" value="Fucose-specific lectin"/>
    <property type="match status" value="1"/>
</dbReference>
<feature type="signal peptide" evidence="1">
    <location>
        <begin position="1"/>
        <end position="30"/>
    </location>
</feature>
<dbReference type="RefSeq" id="WP_203786982.1">
    <property type="nucleotide sequence ID" value="NZ_BOMV01000077.1"/>
</dbReference>
<dbReference type="Proteomes" id="UP000636960">
    <property type="component" value="Unassembled WGS sequence"/>
</dbReference>
<protein>
    <recommendedName>
        <fullName evidence="2">PLL-like beta propeller domain-containing protein</fullName>
    </recommendedName>
</protein>
<accession>A0A919N0P1</accession>
<keyword evidence="4" id="KW-1185">Reference proteome</keyword>
<reference evidence="3" key="1">
    <citation type="submission" date="2021-01" db="EMBL/GenBank/DDBJ databases">
        <title>Whole genome shotgun sequence of Actinoplanes rishiriensis NBRC 108556.</title>
        <authorList>
            <person name="Komaki H."/>
            <person name="Tamura T."/>
        </authorList>
    </citation>
    <scope>NUCLEOTIDE SEQUENCE</scope>
    <source>
        <strain evidence="3">NBRC 108556</strain>
    </source>
</reference>
<gene>
    <name evidence="3" type="ORF">Ari01nite_73400</name>
</gene>
<comment type="caution">
    <text evidence="3">The sequence shown here is derived from an EMBL/GenBank/DDBJ whole genome shotgun (WGS) entry which is preliminary data.</text>
</comment>
<evidence type="ECO:0000256" key="1">
    <source>
        <dbReference type="SAM" id="SignalP"/>
    </source>
</evidence>
<organism evidence="3 4">
    <name type="scientific">Paractinoplanes rishiriensis</name>
    <dbReference type="NCBI Taxonomy" id="1050105"/>
    <lineage>
        <taxon>Bacteria</taxon>
        <taxon>Bacillati</taxon>
        <taxon>Actinomycetota</taxon>
        <taxon>Actinomycetes</taxon>
        <taxon>Micromonosporales</taxon>
        <taxon>Micromonosporaceae</taxon>
        <taxon>Paractinoplanes</taxon>
    </lineage>
</organism>
<feature type="chain" id="PRO_5037687639" description="PLL-like beta propeller domain-containing protein" evidence="1">
    <location>
        <begin position="31"/>
        <end position="384"/>
    </location>
</feature>
<evidence type="ECO:0000313" key="3">
    <source>
        <dbReference type="EMBL" id="GIE99875.1"/>
    </source>
</evidence>
<sequence>MRPQRVTAVAAAVLALSAAVFPAGAPAAHAAEPPVVTNGSAPAVAVNVDGRAEVFVVGRDGAAYHVWDEEAGADRVRWSGWNRLDGVRLTDGLAAIRLNDDNLVVVGRRTGDGAVVYNRRHCWFGTVWCGWKVLSNGAMIGTPSLVTDAHSYAKVVVRGLDNRVYFAGQSGRGYDDWSGWNIAGGVPGTHGTPTVINQHQGHPVIFMAGPGGQAFVSTFNGSEFNLASRLQPFEKHWTGSGRYGAALMRTRNGERVPVVMASTSWQALFTRSFHPIGTNLGWTSWARTPGDPSGDLSGVTDHADGAAVMYGRFADFTYRRIRVTDGGLSGWAPIPNGTFSGDPVALSLAGRHWVFGRGMDGRVYFTQETAARQATWANWQLVSN</sequence>
<dbReference type="SUPFAM" id="SSF89372">
    <property type="entry name" value="Fucose-specific lectin"/>
    <property type="match status" value="2"/>
</dbReference>
<dbReference type="InterPro" id="IPR058502">
    <property type="entry name" value="PLL-like_beta-prop"/>
</dbReference>
<dbReference type="EMBL" id="BOMV01000077">
    <property type="protein sequence ID" value="GIE99875.1"/>
    <property type="molecule type" value="Genomic_DNA"/>
</dbReference>
<evidence type="ECO:0000313" key="4">
    <source>
        <dbReference type="Proteomes" id="UP000636960"/>
    </source>
</evidence>
<feature type="domain" description="PLL-like beta propeller" evidence="2">
    <location>
        <begin position="274"/>
        <end position="382"/>
    </location>
</feature>
<proteinExistence type="predicted"/>
<feature type="domain" description="PLL-like beta propeller" evidence="2">
    <location>
        <begin position="40"/>
        <end position="208"/>
    </location>
</feature>
<name>A0A919N0P1_9ACTN</name>